<dbReference type="Proteomes" id="UP000772434">
    <property type="component" value="Unassembled WGS sequence"/>
</dbReference>
<feature type="region of interest" description="Disordered" evidence="1">
    <location>
        <begin position="43"/>
        <end position="67"/>
    </location>
</feature>
<protein>
    <submittedName>
        <fullName evidence="2">Uncharacterized protein</fullName>
    </submittedName>
</protein>
<comment type="caution">
    <text evidence="2">The sequence shown here is derived from an EMBL/GenBank/DDBJ whole genome shotgun (WGS) entry which is preliminary data.</text>
</comment>
<name>A0A9P5UFK8_9AGAR</name>
<proteinExistence type="predicted"/>
<keyword evidence="3" id="KW-1185">Reference proteome</keyword>
<dbReference type="EMBL" id="JADNRY010000004">
    <property type="protein sequence ID" value="KAF9077389.1"/>
    <property type="molecule type" value="Genomic_DNA"/>
</dbReference>
<sequence>METLTSAKVYLLSFRLPPTDLPAQVNSGGDLQTLTSSTSSSISSIASSTSTSTSTHTSSSSSRDPNVATAPIKKFSNLDRDPDCYFFFIHNDFDHNCSGYCCLGNKLGKDCFYQLAQLNLCGKDCFYQLTQLNLCGKPHYYYRFIDNDFNNNCYGYYIPWKTYSFHTVHKLGHDNTIPNGMGLSPQEKSRSIQPDHTNRISMSHIEPDLSHIRQSSFIPGLDQLLLHSLASVPQGEVDSARRVTIETTIIGRMVEHIHHLESQLAGDGFSDAPPPTYAS</sequence>
<evidence type="ECO:0000313" key="2">
    <source>
        <dbReference type="EMBL" id="KAF9077389.1"/>
    </source>
</evidence>
<dbReference type="AlphaFoldDB" id="A0A9P5UFK8"/>
<organism evidence="2 3">
    <name type="scientific">Rhodocollybia butyracea</name>
    <dbReference type="NCBI Taxonomy" id="206335"/>
    <lineage>
        <taxon>Eukaryota</taxon>
        <taxon>Fungi</taxon>
        <taxon>Dikarya</taxon>
        <taxon>Basidiomycota</taxon>
        <taxon>Agaricomycotina</taxon>
        <taxon>Agaricomycetes</taxon>
        <taxon>Agaricomycetidae</taxon>
        <taxon>Agaricales</taxon>
        <taxon>Marasmiineae</taxon>
        <taxon>Omphalotaceae</taxon>
        <taxon>Rhodocollybia</taxon>
    </lineage>
</organism>
<feature type="compositionally biased region" description="Low complexity" evidence="1">
    <location>
        <begin position="43"/>
        <end position="62"/>
    </location>
</feature>
<gene>
    <name evidence="2" type="ORF">BDP27DRAFT_1357485</name>
</gene>
<accession>A0A9P5UFK8</accession>
<evidence type="ECO:0000256" key="1">
    <source>
        <dbReference type="SAM" id="MobiDB-lite"/>
    </source>
</evidence>
<evidence type="ECO:0000313" key="3">
    <source>
        <dbReference type="Proteomes" id="UP000772434"/>
    </source>
</evidence>
<reference evidence="2" key="1">
    <citation type="submission" date="2020-11" db="EMBL/GenBank/DDBJ databases">
        <authorList>
            <consortium name="DOE Joint Genome Institute"/>
            <person name="Ahrendt S."/>
            <person name="Riley R."/>
            <person name="Andreopoulos W."/>
            <person name="Labutti K."/>
            <person name="Pangilinan J."/>
            <person name="Ruiz-Duenas F.J."/>
            <person name="Barrasa J.M."/>
            <person name="Sanchez-Garcia M."/>
            <person name="Camarero S."/>
            <person name="Miyauchi S."/>
            <person name="Serrano A."/>
            <person name="Linde D."/>
            <person name="Babiker R."/>
            <person name="Drula E."/>
            <person name="Ayuso-Fernandez I."/>
            <person name="Pacheco R."/>
            <person name="Padilla G."/>
            <person name="Ferreira P."/>
            <person name="Barriuso J."/>
            <person name="Kellner H."/>
            <person name="Castanera R."/>
            <person name="Alfaro M."/>
            <person name="Ramirez L."/>
            <person name="Pisabarro A.G."/>
            <person name="Kuo A."/>
            <person name="Tritt A."/>
            <person name="Lipzen A."/>
            <person name="He G."/>
            <person name="Yan M."/>
            <person name="Ng V."/>
            <person name="Cullen D."/>
            <person name="Martin F."/>
            <person name="Rosso M.-N."/>
            <person name="Henrissat B."/>
            <person name="Hibbett D."/>
            <person name="Martinez A.T."/>
            <person name="Grigoriev I.V."/>
        </authorList>
    </citation>
    <scope>NUCLEOTIDE SEQUENCE</scope>
    <source>
        <strain evidence="2">AH 40177</strain>
    </source>
</reference>